<name>A0A3M7Q7I7_BRAPC</name>
<comment type="caution">
    <text evidence="1">The sequence shown here is derived from an EMBL/GenBank/DDBJ whole genome shotgun (WGS) entry which is preliminary data.</text>
</comment>
<keyword evidence="2" id="KW-1185">Reference proteome</keyword>
<sequence>MAFNFSNFRTRKLFDLFFCQSTQEKAIVMSFWFGNLQHVSPLLTSQMMALLLDSHGTVAYNCESKVKSLDLASIF</sequence>
<accession>A0A3M7Q7I7</accession>
<evidence type="ECO:0000313" key="2">
    <source>
        <dbReference type="Proteomes" id="UP000276133"/>
    </source>
</evidence>
<dbReference type="EMBL" id="REGN01007214">
    <property type="protein sequence ID" value="RNA06961.1"/>
    <property type="molecule type" value="Genomic_DNA"/>
</dbReference>
<protein>
    <submittedName>
        <fullName evidence="1">Uncharacterized protein</fullName>
    </submittedName>
</protein>
<proteinExistence type="predicted"/>
<dbReference type="AlphaFoldDB" id="A0A3M7Q7I7"/>
<organism evidence="1 2">
    <name type="scientific">Brachionus plicatilis</name>
    <name type="common">Marine rotifer</name>
    <name type="synonym">Brachionus muelleri</name>
    <dbReference type="NCBI Taxonomy" id="10195"/>
    <lineage>
        <taxon>Eukaryota</taxon>
        <taxon>Metazoa</taxon>
        <taxon>Spiralia</taxon>
        <taxon>Gnathifera</taxon>
        <taxon>Rotifera</taxon>
        <taxon>Eurotatoria</taxon>
        <taxon>Monogononta</taxon>
        <taxon>Pseudotrocha</taxon>
        <taxon>Ploima</taxon>
        <taxon>Brachionidae</taxon>
        <taxon>Brachionus</taxon>
    </lineage>
</organism>
<dbReference type="Proteomes" id="UP000276133">
    <property type="component" value="Unassembled WGS sequence"/>
</dbReference>
<evidence type="ECO:0000313" key="1">
    <source>
        <dbReference type="EMBL" id="RNA06961.1"/>
    </source>
</evidence>
<reference evidence="1 2" key="1">
    <citation type="journal article" date="2018" name="Sci. Rep.">
        <title>Genomic signatures of local adaptation to the degree of environmental predictability in rotifers.</title>
        <authorList>
            <person name="Franch-Gras L."/>
            <person name="Hahn C."/>
            <person name="Garcia-Roger E.M."/>
            <person name="Carmona M.J."/>
            <person name="Serra M."/>
            <person name="Gomez A."/>
        </authorList>
    </citation>
    <scope>NUCLEOTIDE SEQUENCE [LARGE SCALE GENOMIC DNA]</scope>
    <source>
        <strain evidence="1">HYR1</strain>
    </source>
</reference>
<gene>
    <name evidence="1" type="ORF">BpHYR1_026608</name>
</gene>